<feature type="domain" description="Actin-like protein N-terminal" evidence="1">
    <location>
        <begin position="87"/>
        <end position="231"/>
    </location>
</feature>
<dbReference type="AlphaFoldDB" id="A0A0F9VYT9"/>
<name>A0A0F9VYT9_9ZZZZ</name>
<evidence type="ECO:0000313" key="2">
    <source>
        <dbReference type="EMBL" id="KKN78606.1"/>
    </source>
</evidence>
<accession>A0A0F9VYT9</accession>
<gene>
    <name evidence="2" type="ORF">LCGC14_0348980</name>
</gene>
<dbReference type="EMBL" id="LAZR01000260">
    <property type="protein sequence ID" value="KKN78606.1"/>
    <property type="molecule type" value="Genomic_DNA"/>
</dbReference>
<dbReference type="SUPFAM" id="SSF53067">
    <property type="entry name" value="Actin-like ATPase domain"/>
    <property type="match status" value="2"/>
</dbReference>
<comment type="caution">
    <text evidence="2">The sequence shown here is derived from an EMBL/GenBank/DDBJ whole genome shotgun (WGS) entry which is preliminary data.</text>
</comment>
<organism evidence="2">
    <name type="scientific">marine sediment metagenome</name>
    <dbReference type="NCBI Taxonomy" id="412755"/>
    <lineage>
        <taxon>unclassified sequences</taxon>
        <taxon>metagenomes</taxon>
        <taxon>ecological metagenomes</taxon>
    </lineage>
</organism>
<sequence>MSCRRPAGLVGVDFIGAPEVIYICPSNLTLLRITSTEVCIKKGLLQAIFQTQSIACLLKGSRCLCVRVFLYFRGGTLVNNINPVIRAVDVGYGNTKFIRNIVNGRAEADHFPSIVNRPSVNKNSFQESPDIYQVVVNGNRYEVGPGIDAALEGGVRIMHENYIETEDYMALMYGALTQMDVDVIDLLVVGLPVDLMSSKRSLLEKRLVGSHRVVNRDVQIKKVNAVAQPLGGFLHYASQAKLLEELSSTRNLLIDPGFFTVDFLVSTGLREISGKSGSHPTGMSAYLKAVAKGISEDLSINYDNISHIDEGIRKGRFRLYGQDVDLAKYHQAALTEIMPAVDAISNKGSAHETEKIVR</sequence>
<dbReference type="Gene3D" id="3.30.420.40">
    <property type="match status" value="2"/>
</dbReference>
<evidence type="ECO:0000259" key="1">
    <source>
        <dbReference type="Pfam" id="PF17989"/>
    </source>
</evidence>
<dbReference type="InterPro" id="IPR040607">
    <property type="entry name" value="ALP_N"/>
</dbReference>
<dbReference type="InterPro" id="IPR043129">
    <property type="entry name" value="ATPase_NBD"/>
</dbReference>
<reference evidence="2" key="1">
    <citation type="journal article" date="2015" name="Nature">
        <title>Complex archaea that bridge the gap between prokaryotes and eukaryotes.</title>
        <authorList>
            <person name="Spang A."/>
            <person name="Saw J.H."/>
            <person name="Jorgensen S.L."/>
            <person name="Zaremba-Niedzwiedzka K."/>
            <person name="Martijn J."/>
            <person name="Lind A.E."/>
            <person name="van Eijk R."/>
            <person name="Schleper C."/>
            <person name="Guy L."/>
            <person name="Ettema T.J."/>
        </authorList>
    </citation>
    <scope>NUCLEOTIDE SEQUENCE</scope>
</reference>
<dbReference type="Pfam" id="PF17989">
    <property type="entry name" value="ALP_N"/>
    <property type="match status" value="1"/>
</dbReference>
<protein>
    <recommendedName>
        <fullName evidence="1">Actin-like protein N-terminal domain-containing protein</fullName>
    </recommendedName>
</protein>
<proteinExistence type="predicted"/>